<protein>
    <recommendedName>
        <fullName evidence="1">NAD(P)-binding domain-containing protein</fullName>
    </recommendedName>
</protein>
<dbReference type="PANTHER" id="PTHR48079:SF6">
    <property type="entry name" value="NAD(P)-BINDING DOMAIN-CONTAINING PROTEIN-RELATED"/>
    <property type="match status" value="1"/>
</dbReference>
<feature type="domain" description="NAD(P)-binding" evidence="1">
    <location>
        <begin position="10"/>
        <end position="127"/>
    </location>
</feature>
<dbReference type="EMBL" id="AWSO01000728">
    <property type="protein sequence ID" value="ESK87901.1"/>
    <property type="molecule type" value="Genomic_DNA"/>
</dbReference>
<reference evidence="2 3" key="1">
    <citation type="journal article" date="2014" name="BMC Genomics">
        <title>Genome and secretome analysis of the hemibiotrophic fungal pathogen, Moniliophthora roreri, which causes frosty pod rot disease of cacao: mechanisms of the biotrophic and necrotrophic phases.</title>
        <authorList>
            <person name="Meinhardt L.W."/>
            <person name="Costa G.G.L."/>
            <person name="Thomazella D.P.T."/>
            <person name="Teixeira P.J.P.L."/>
            <person name="Carazzolle M.F."/>
            <person name="Schuster S.C."/>
            <person name="Carlson J.E."/>
            <person name="Guiltinan M.J."/>
            <person name="Mieczkowski P."/>
            <person name="Farmer A."/>
            <person name="Ramaraj T."/>
            <person name="Crozier J."/>
            <person name="Davis R.E."/>
            <person name="Shao J."/>
            <person name="Melnick R.L."/>
            <person name="Pereira G.A.G."/>
            <person name="Bailey B.A."/>
        </authorList>
    </citation>
    <scope>NUCLEOTIDE SEQUENCE [LARGE SCALE GENOMIC DNA]</scope>
    <source>
        <strain evidence="2 3">MCA 2997</strain>
    </source>
</reference>
<dbReference type="SUPFAM" id="SSF51735">
    <property type="entry name" value="NAD(P)-binding Rossmann-fold domains"/>
    <property type="match status" value="1"/>
</dbReference>
<dbReference type="InterPro" id="IPR051783">
    <property type="entry name" value="NAD(P)-dependent_oxidoreduct"/>
</dbReference>
<proteinExistence type="predicted"/>
<gene>
    <name evidence="2" type="ORF">Moror_15268</name>
</gene>
<dbReference type="KEGG" id="mrr:Moror_15268"/>
<evidence type="ECO:0000259" key="1">
    <source>
        <dbReference type="Pfam" id="PF13460"/>
    </source>
</evidence>
<dbReference type="InterPro" id="IPR036291">
    <property type="entry name" value="NAD(P)-bd_dom_sf"/>
</dbReference>
<evidence type="ECO:0000313" key="3">
    <source>
        <dbReference type="Proteomes" id="UP000017559"/>
    </source>
</evidence>
<dbReference type="InterPro" id="IPR016040">
    <property type="entry name" value="NAD(P)-bd_dom"/>
</dbReference>
<dbReference type="Proteomes" id="UP000017559">
    <property type="component" value="Unassembled WGS sequence"/>
</dbReference>
<keyword evidence="3" id="KW-1185">Reference proteome</keyword>
<dbReference type="GO" id="GO:0005737">
    <property type="term" value="C:cytoplasm"/>
    <property type="evidence" value="ECO:0007669"/>
    <property type="project" value="TreeGrafter"/>
</dbReference>
<sequence length="362" mass="39398">MTPMQLLLTGASGFIGGTTLHTLLQRPNVRNGSVEITCLIRGEDRAKQLREQLGVKTVVADLDDVDVVEKAAESADVIIHTANADHPKGAEAMLKGLEKRGKETGKKPIFIHSSGTGALTDDARGEFAAEKVYEDINCADIRAIPTTYVHRGTDIVIQNAADKGIIKGYIVMPPLIYGRGTGPFSRTSVQIPALIRGTLKLGFAPYIGKGLGLWNAVHVQDLVDLYFILLEDALSENPKAPTGAEGYYFCATDSYQWKQLAGEVGKRLHARGAISSPEPKQVTEEQELDVFGAWSGFAYASNSRSKAGKAYQLGWKPKHHTTGLFDSIDEEYDAVIEEGKEQAPKVHFDEMYNLGIVKKPTA</sequence>
<comment type="caution">
    <text evidence="2">The sequence shown here is derived from an EMBL/GenBank/DDBJ whole genome shotgun (WGS) entry which is preliminary data.</text>
</comment>
<dbReference type="OrthoDB" id="10262413at2759"/>
<dbReference type="STRING" id="1381753.V2X544"/>
<name>V2X544_MONRO</name>
<dbReference type="PANTHER" id="PTHR48079">
    <property type="entry name" value="PROTEIN YEEZ"/>
    <property type="match status" value="1"/>
</dbReference>
<dbReference type="Gene3D" id="3.40.50.720">
    <property type="entry name" value="NAD(P)-binding Rossmann-like Domain"/>
    <property type="match status" value="1"/>
</dbReference>
<accession>V2X544</accession>
<evidence type="ECO:0000313" key="2">
    <source>
        <dbReference type="EMBL" id="ESK87901.1"/>
    </source>
</evidence>
<dbReference type="HOGENOM" id="CLU_007383_12_1_1"/>
<organism evidence="2 3">
    <name type="scientific">Moniliophthora roreri (strain MCA 2997)</name>
    <name type="common">Cocoa frosty pod rot fungus</name>
    <name type="synonym">Crinipellis roreri</name>
    <dbReference type="NCBI Taxonomy" id="1381753"/>
    <lineage>
        <taxon>Eukaryota</taxon>
        <taxon>Fungi</taxon>
        <taxon>Dikarya</taxon>
        <taxon>Basidiomycota</taxon>
        <taxon>Agaricomycotina</taxon>
        <taxon>Agaricomycetes</taxon>
        <taxon>Agaricomycetidae</taxon>
        <taxon>Agaricales</taxon>
        <taxon>Marasmiineae</taxon>
        <taxon>Marasmiaceae</taxon>
        <taxon>Moniliophthora</taxon>
    </lineage>
</organism>
<dbReference type="AlphaFoldDB" id="V2X544"/>
<dbReference type="GO" id="GO:0004029">
    <property type="term" value="F:aldehyde dehydrogenase (NAD+) activity"/>
    <property type="evidence" value="ECO:0007669"/>
    <property type="project" value="TreeGrafter"/>
</dbReference>
<dbReference type="Pfam" id="PF13460">
    <property type="entry name" value="NAD_binding_10"/>
    <property type="match status" value="1"/>
</dbReference>